<dbReference type="GO" id="GO:0008263">
    <property type="term" value="F:pyrimidine-specific mismatch base pair DNA N-glycosylase activity"/>
    <property type="evidence" value="ECO:0007669"/>
    <property type="project" value="TreeGrafter"/>
</dbReference>
<evidence type="ECO:0000259" key="4">
    <source>
        <dbReference type="Pfam" id="PF03167"/>
    </source>
</evidence>
<dbReference type="CDD" id="cd10028">
    <property type="entry name" value="UDG-F2_TDG_MUG"/>
    <property type="match status" value="1"/>
</dbReference>
<keyword evidence="2" id="KW-0378">Hydrolase</keyword>
<keyword evidence="1" id="KW-0227">DNA damage</keyword>
<dbReference type="PANTHER" id="PTHR12159">
    <property type="entry name" value="G/T AND G/U MISMATCH-SPECIFIC DNA GLYCOSYLASE"/>
    <property type="match status" value="1"/>
</dbReference>
<dbReference type="InterPro" id="IPR005122">
    <property type="entry name" value="Uracil-DNA_glycosylase-like"/>
</dbReference>
<feature type="domain" description="Uracil-DNA glycosylase-like" evidence="4">
    <location>
        <begin position="27"/>
        <end position="180"/>
    </location>
</feature>
<gene>
    <name evidence="5" type="ORF">A2Z33_06435</name>
</gene>
<dbReference type="Pfam" id="PF03167">
    <property type="entry name" value="UDG"/>
    <property type="match status" value="1"/>
</dbReference>
<comment type="caution">
    <text evidence="5">The sequence shown here is derived from an EMBL/GenBank/DDBJ whole genome shotgun (WGS) entry which is preliminary data.</text>
</comment>
<keyword evidence="3" id="KW-0234">DNA repair</keyword>
<dbReference type="InterPro" id="IPR015637">
    <property type="entry name" value="MUG/TDG"/>
</dbReference>
<evidence type="ECO:0000313" key="5">
    <source>
        <dbReference type="EMBL" id="OGG04908.1"/>
    </source>
</evidence>
<protein>
    <submittedName>
        <fullName evidence="5">Mismatch-specific DNA-glycosylase</fullName>
    </submittedName>
</protein>
<reference evidence="5 6" key="1">
    <citation type="journal article" date="2016" name="Nat. Commun.">
        <title>Thousands of microbial genomes shed light on interconnected biogeochemical processes in an aquifer system.</title>
        <authorList>
            <person name="Anantharaman K."/>
            <person name="Brown C.T."/>
            <person name="Hug L.A."/>
            <person name="Sharon I."/>
            <person name="Castelle C.J."/>
            <person name="Probst A.J."/>
            <person name="Thomas B.C."/>
            <person name="Singh A."/>
            <person name="Wilkins M.J."/>
            <person name="Karaoz U."/>
            <person name="Brodie E.L."/>
            <person name="Williams K.H."/>
            <person name="Hubbard S.S."/>
            <person name="Banfield J.F."/>
        </authorList>
    </citation>
    <scope>NUCLEOTIDE SEQUENCE [LARGE SCALE GENOMIC DNA]</scope>
</reference>
<dbReference type="NCBIfam" id="NF007570">
    <property type="entry name" value="PRK10201.1"/>
    <property type="match status" value="1"/>
</dbReference>
<evidence type="ECO:0000256" key="2">
    <source>
        <dbReference type="ARBA" id="ARBA00022801"/>
    </source>
</evidence>
<dbReference type="STRING" id="1798374.A2Z33_06435"/>
<dbReference type="Proteomes" id="UP000178448">
    <property type="component" value="Unassembled WGS sequence"/>
</dbReference>
<accession>A0A1F5YXI4</accession>
<evidence type="ECO:0000313" key="6">
    <source>
        <dbReference type="Proteomes" id="UP000178448"/>
    </source>
</evidence>
<sequence>MADRNRKSPTREELLRATEKTVPDVIAGGLKVIFSGINPGLYTAWAGHHFAHPANRFWQVLFASGFTDRRLRPEDERQLLNRGYGITNLVLRATATAAEIPADELRMGSKLLTEKIRRYEPRWLAVLGIGAYRTGFARPEAVIGQQQETIGLTRIWVLPNTSGLNANHTPERLTELFRKLRARSG</sequence>
<dbReference type="Gene3D" id="3.40.470.10">
    <property type="entry name" value="Uracil-DNA glycosylase-like domain"/>
    <property type="match status" value="1"/>
</dbReference>
<dbReference type="PANTHER" id="PTHR12159:SF9">
    <property type="entry name" value="G_T MISMATCH-SPECIFIC THYMINE DNA GLYCOSYLASE"/>
    <property type="match status" value="1"/>
</dbReference>
<evidence type="ECO:0000256" key="3">
    <source>
        <dbReference type="ARBA" id="ARBA00023204"/>
    </source>
</evidence>
<dbReference type="InterPro" id="IPR036895">
    <property type="entry name" value="Uracil-DNA_glycosylase-like_sf"/>
</dbReference>
<dbReference type="AlphaFoldDB" id="A0A1F5YXI4"/>
<proteinExistence type="predicted"/>
<evidence type="ECO:0000256" key="1">
    <source>
        <dbReference type="ARBA" id="ARBA00022763"/>
    </source>
</evidence>
<dbReference type="SUPFAM" id="SSF52141">
    <property type="entry name" value="Uracil-DNA glycosylase-like"/>
    <property type="match status" value="1"/>
</dbReference>
<organism evidence="5 6">
    <name type="scientific">Candidatus Gottesmanbacteria bacterium RBG_16_52_11</name>
    <dbReference type="NCBI Taxonomy" id="1798374"/>
    <lineage>
        <taxon>Bacteria</taxon>
        <taxon>Candidatus Gottesmaniibacteriota</taxon>
    </lineage>
</organism>
<dbReference type="GO" id="GO:0004844">
    <property type="term" value="F:uracil DNA N-glycosylase activity"/>
    <property type="evidence" value="ECO:0007669"/>
    <property type="project" value="TreeGrafter"/>
</dbReference>
<dbReference type="GO" id="GO:0006285">
    <property type="term" value="P:base-excision repair, AP site formation"/>
    <property type="evidence" value="ECO:0007669"/>
    <property type="project" value="InterPro"/>
</dbReference>
<dbReference type="EMBL" id="MFJD01000001">
    <property type="protein sequence ID" value="OGG04908.1"/>
    <property type="molecule type" value="Genomic_DNA"/>
</dbReference>
<name>A0A1F5YXI4_9BACT</name>